<comment type="similarity">
    <text evidence="2 4">Belongs to the peptidase M16 family.</text>
</comment>
<evidence type="ECO:0000256" key="3">
    <source>
        <dbReference type="ARBA" id="ARBA00023049"/>
    </source>
</evidence>
<dbReference type="Pfam" id="PF05193">
    <property type="entry name" value="Peptidase_M16_C"/>
    <property type="match status" value="1"/>
</dbReference>
<dbReference type="GO" id="GO:0004222">
    <property type="term" value="F:metalloendopeptidase activity"/>
    <property type="evidence" value="ECO:0007669"/>
    <property type="project" value="InterPro"/>
</dbReference>
<dbReference type="PANTHER" id="PTHR11851">
    <property type="entry name" value="METALLOPROTEASE"/>
    <property type="match status" value="1"/>
</dbReference>
<feature type="domain" description="Peptidase M16 N-terminal" evidence="6">
    <location>
        <begin position="36"/>
        <end position="181"/>
    </location>
</feature>
<keyword evidence="3" id="KW-0482">Metalloprotease</keyword>
<dbReference type="RefSeq" id="WP_071468553.1">
    <property type="nucleotide sequence ID" value="NZ_MEHT01000007.1"/>
</dbReference>
<evidence type="ECO:0000313" key="8">
    <source>
        <dbReference type="EMBL" id="PZX46282.1"/>
    </source>
</evidence>
<accession>A0A2W7S6U5</accession>
<name>A0A2W7S6U5_9RHOB</name>
<organism evidence="8 9">
    <name type="scientific">Roseinatronobacter thiooxidans</name>
    <dbReference type="NCBI Taxonomy" id="121821"/>
    <lineage>
        <taxon>Bacteria</taxon>
        <taxon>Pseudomonadati</taxon>
        <taxon>Pseudomonadota</taxon>
        <taxon>Alphaproteobacteria</taxon>
        <taxon>Rhodobacterales</taxon>
        <taxon>Paracoccaceae</taxon>
        <taxon>Roseinatronobacter</taxon>
    </lineage>
</organism>
<keyword evidence="9" id="KW-1185">Reference proteome</keyword>
<evidence type="ECO:0000256" key="2">
    <source>
        <dbReference type="ARBA" id="ARBA00007261"/>
    </source>
</evidence>
<sequence length="448" mass="49029">MFARHLAFAALLTLGLLHPAYGDTVTHAQLDNGLEVVVIEDRRAPVVVHMVWYRAGAADEPPLKSGIAHFLEHLMFKGTDTRDAGEFSAVVEANGGSDNAFVSWDYTGFFQRVASDRLDLMMEMEADRMQNLSFTEADWLPERGVILEERGQVLESRVGGQFNEALLAALYKAHPYGTPIIGWRHEMEGLTGADAMEFYSQHYGPNNAILVIAGDVDTAQALALAEQHYGPIPQNPNAAMRERPSEPPHLAERRIVFEDARVGTPYVSRIYLAPVRRSGDQSEAAALQMLAALLGGSSTTSVLERRLNFEEGVALSAWASYNGMARDYGMFSLGIAPVDGVSLEDGEAALDRVVAEFLEDGVDLDQFERVRRQLRASEIYGLDDAQSRARQFGVGLSIGLSVDDVEGWIDALEAVTPEDVIAAGQMLLDRRNAVTGYLTLPATSELSQ</sequence>
<protein>
    <submittedName>
        <fullName evidence="8">Zinc protease</fullName>
    </submittedName>
</protein>
<proteinExistence type="inferred from homology"/>
<dbReference type="Gene3D" id="3.30.830.10">
    <property type="entry name" value="Metalloenzyme, LuxS/M16 peptidase-like"/>
    <property type="match status" value="2"/>
</dbReference>
<dbReference type="GO" id="GO:0006508">
    <property type="term" value="P:proteolysis"/>
    <property type="evidence" value="ECO:0007669"/>
    <property type="project" value="UniProtKB-KW"/>
</dbReference>
<feature type="domain" description="Peptidase M16 C-terminal" evidence="7">
    <location>
        <begin position="190"/>
        <end position="374"/>
    </location>
</feature>
<keyword evidence="8" id="KW-0645">Protease</keyword>
<evidence type="ECO:0000259" key="6">
    <source>
        <dbReference type="Pfam" id="PF00675"/>
    </source>
</evidence>
<evidence type="ECO:0000259" key="7">
    <source>
        <dbReference type="Pfam" id="PF05193"/>
    </source>
</evidence>
<dbReference type="InterPro" id="IPR011249">
    <property type="entry name" value="Metalloenz_LuxS/M16"/>
</dbReference>
<dbReference type="EMBL" id="QKZQ01000004">
    <property type="protein sequence ID" value="PZX46282.1"/>
    <property type="molecule type" value="Genomic_DNA"/>
</dbReference>
<reference evidence="8 9" key="1">
    <citation type="submission" date="2018-06" db="EMBL/GenBank/DDBJ databases">
        <title>Genomic Encyclopedia of Archaeal and Bacterial Type Strains, Phase II (KMG-II): from individual species to whole genera.</title>
        <authorList>
            <person name="Goeker M."/>
        </authorList>
    </citation>
    <scope>NUCLEOTIDE SEQUENCE [LARGE SCALE GENOMIC DNA]</scope>
    <source>
        <strain evidence="8 9">DSM 13087</strain>
    </source>
</reference>
<dbReference type="OrthoDB" id="9811314at2"/>
<evidence type="ECO:0000256" key="4">
    <source>
        <dbReference type="RuleBase" id="RU004447"/>
    </source>
</evidence>
<feature type="chain" id="PRO_5016132053" evidence="5">
    <location>
        <begin position="23"/>
        <end position="448"/>
    </location>
</feature>
<dbReference type="PROSITE" id="PS00143">
    <property type="entry name" value="INSULINASE"/>
    <property type="match status" value="1"/>
</dbReference>
<dbReference type="InterPro" id="IPR007863">
    <property type="entry name" value="Peptidase_M16_C"/>
</dbReference>
<keyword evidence="3" id="KW-0378">Hydrolase</keyword>
<comment type="cofactor">
    <cofactor evidence="1">
        <name>Zn(2+)</name>
        <dbReference type="ChEBI" id="CHEBI:29105"/>
    </cofactor>
</comment>
<dbReference type="GO" id="GO:0046872">
    <property type="term" value="F:metal ion binding"/>
    <property type="evidence" value="ECO:0007669"/>
    <property type="project" value="InterPro"/>
</dbReference>
<dbReference type="STRING" id="121821.GCA_001870675_01829"/>
<dbReference type="Pfam" id="PF00675">
    <property type="entry name" value="Peptidase_M16"/>
    <property type="match status" value="1"/>
</dbReference>
<dbReference type="Proteomes" id="UP000249364">
    <property type="component" value="Unassembled WGS sequence"/>
</dbReference>
<gene>
    <name evidence="8" type="ORF">LY56_01255</name>
</gene>
<keyword evidence="5" id="KW-0732">Signal</keyword>
<dbReference type="InterPro" id="IPR050361">
    <property type="entry name" value="MPP/UQCRC_Complex"/>
</dbReference>
<evidence type="ECO:0000313" key="9">
    <source>
        <dbReference type="Proteomes" id="UP000249364"/>
    </source>
</evidence>
<dbReference type="PANTHER" id="PTHR11851:SF49">
    <property type="entry name" value="MITOCHONDRIAL-PROCESSING PEPTIDASE SUBUNIT ALPHA"/>
    <property type="match status" value="1"/>
</dbReference>
<dbReference type="SUPFAM" id="SSF63411">
    <property type="entry name" value="LuxS/MPP-like metallohydrolase"/>
    <property type="match status" value="2"/>
</dbReference>
<dbReference type="InterPro" id="IPR001431">
    <property type="entry name" value="Pept_M16_Zn_BS"/>
</dbReference>
<evidence type="ECO:0000256" key="1">
    <source>
        <dbReference type="ARBA" id="ARBA00001947"/>
    </source>
</evidence>
<dbReference type="AlphaFoldDB" id="A0A2W7S6U5"/>
<comment type="caution">
    <text evidence="8">The sequence shown here is derived from an EMBL/GenBank/DDBJ whole genome shotgun (WGS) entry which is preliminary data.</text>
</comment>
<evidence type="ECO:0000256" key="5">
    <source>
        <dbReference type="SAM" id="SignalP"/>
    </source>
</evidence>
<dbReference type="InterPro" id="IPR011765">
    <property type="entry name" value="Pept_M16_N"/>
</dbReference>
<feature type="signal peptide" evidence="5">
    <location>
        <begin position="1"/>
        <end position="22"/>
    </location>
</feature>